<accession>A0AAV4PTR9</accession>
<organism evidence="2 3">
    <name type="scientific">Caerostris extrusa</name>
    <name type="common">Bark spider</name>
    <name type="synonym">Caerostris bankana</name>
    <dbReference type="NCBI Taxonomy" id="172846"/>
    <lineage>
        <taxon>Eukaryota</taxon>
        <taxon>Metazoa</taxon>
        <taxon>Ecdysozoa</taxon>
        <taxon>Arthropoda</taxon>
        <taxon>Chelicerata</taxon>
        <taxon>Arachnida</taxon>
        <taxon>Araneae</taxon>
        <taxon>Araneomorphae</taxon>
        <taxon>Entelegynae</taxon>
        <taxon>Araneoidea</taxon>
        <taxon>Araneidae</taxon>
        <taxon>Caerostris</taxon>
    </lineage>
</organism>
<feature type="non-terminal residue" evidence="2">
    <location>
        <position position="1"/>
    </location>
</feature>
<dbReference type="Proteomes" id="UP001054945">
    <property type="component" value="Unassembled WGS sequence"/>
</dbReference>
<feature type="region of interest" description="Disordered" evidence="1">
    <location>
        <begin position="24"/>
        <end position="51"/>
    </location>
</feature>
<evidence type="ECO:0000313" key="2">
    <source>
        <dbReference type="EMBL" id="GIY00823.1"/>
    </source>
</evidence>
<name>A0AAV4PTR9_CAEEX</name>
<comment type="caution">
    <text evidence="2">The sequence shown here is derived from an EMBL/GenBank/DDBJ whole genome shotgun (WGS) entry which is preliminary data.</text>
</comment>
<gene>
    <name evidence="2" type="ORF">CEXT_379251</name>
</gene>
<evidence type="ECO:0000256" key="1">
    <source>
        <dbReference type="SAM" id="MobiDB-lite"/>
    </source>
</evidence>
<dbReference type="EMBL" id="BPLR01005229">
    <property type="protein sequence ID" value="GIY00823.1"/>
    <property type="molecule type" value="Genomic_DNA"/>
</dbReference>
<sequence>STVGCSDCSYHRVEIWKLYMHRGNKSRCPKSSKLPTTNKIPQPDRTNKQGKCPGLLREARVLKIIKWRVMTSFYEPLKLTGGNLEHSTSARI</sequence>
<dbReference type="AlphaFoldDB" id="A0AAV4PTR9"/>
<keyword evidence="3" id="KW-1185">Reference proteome</keyword>
<proteinExistence type="predicted"/>
<protein>
    <submittedName>
        <fullName evidence="2">Uncharacterized protein</fullName>
    </submittedName>
</protein>
<reference evidence="2 3" key="1">
    <citation type="submission" date="2021-06" db="EMBL/GenBank/DDBJ databases">
        <title>Caerostris extrusa draft genome.</title>
        <authorList>
            <person name="Kono N."/>
            <person name="Arakawa K."/>
        </authorList>
    </citation>
    <scope>NUCLEOTIDE SEQUENCE [LARGE SCALE GENOMIC DNA]</scope>
</reference>
<evidence type="ECO:0000313" key="3">
    <source>
        <dbReference type="Proteomes" id="UP001054945"/>
    </source>
</evidence>